<name>A0A8T8SE24_9BASI</name>
<evidence type="ECO:0000256" key="3">
    <source>
        <dbReference type="SAM" id="MobiDB-lite"/>
    </source>
</evidence>
<dbReference type="PROSITE" id="PS50158">
    <property type="entry name" value="ZF_CCHC"/>
    <property type="match status" value="1"/>
</dbReference>
<evidence type="ECO:0000313" key="6">
    <source>
        <dbReference type="Proteomes" id="UP000077521"/>
    </source>
</evidence>
<evidence type="ECO:0000259" key="4">
    <source>
        <dbReference type="PROSITE" id="PS50158"/>
    </source>
</evidence>
<feature type="compositionally biased region" description="Acidic residues" evidence="3">
    <location>
        <begin position="1009"/>
        <end position="1022"/>
    </location>
</feature>
<feature type="compositionally biased region" description="Polar residues" evidence="3">
    <location>
        <begin position="810"/>
        <end position="845"/>
    </location>
</feature>
<feature type="compositionally biased region" description="Basic residues" evidence="3">
    <location>
        <begin position="1026"/>
        <end position="1036"/>
    </location>
</feature>
<keyword evidence="6" id="KW-1185">Reference proteome</keyword>
<dbReference type="GO" id="GO:0008270">
    <property type="term" value="F:zinc ion binding"/>
    <property type="evidence" value="ECO:0007669"/>
    <property type="project" value="UniProtKB-KW"/>
</dbReference>
<dbReference type="EMBL" id="LWDF02001654">
    <property type="protein sequence ID" value="KAE8237737.1"/>
    <property type="molecule type" value="Genomic_DNA"/>
</dbReference>
<feature type="compositionally biased region" description="Basic and acidic residues" evidence="3">
    <location>
        <begin position="754"/>
        <end position="770"/>
    </location>
</feature>
<keyword evidence="1" id="KW-0507">mRNA processing</keyword>
<feature type="region of interest" description="Disordered" evidence="3">
    <location>
        <begin position="1"/>
        <end position="41"/>
    </location>
</feature>
<feature type="region of interest" description="Disordered" evidence="3">
    <location>
        <begin position="967"/>
        <end position="1039"/>
    </location>
</feature>
<dbReference type="Proteomes" id="UP000077521">
    <property type="component" value="Unassembled WGS sequence"/>
</dbReference>
<feature type="compositionally biased region" description="Acidic residues" evidence="3">
    <location>
        <begin position="514"/>
        <end position="524"/>
    </location>
</feature>
<dbReference type="InterPro" id="IPR001878">
    <property type="entry name" value="Znf_CCHC"/>
</dbReference>
<accession>A0A8T8SE24</accession>
<comment type="caution">
    <text evidence="5">The sequence shown here is derived from an EMBL/GenBank/DDBJ whole genome shotgun (WGS) entry which is preliminary data.</text>
</comment>
<feature type="region of interest" description="Disordered" evidence="3">
    <location>
        <begin position="513"/>
        <end position="567"/>
    </location>
</feature>
<feature type="region of interest" description="Disordered" evidence="3">
    <location>
        <begin position="753"/>
        <end position="790"/>
    </location>
</feature>
<dbReference type="AlphaFoldDB" id="A0A8T8SE24"/>
<dbReference type="InterPro" id="IPR036875">
    <property type="entry name" value="Znf_CCHC_sf"/>
</dbReference>
<organism evidence="5 6">
    <name type="scientific">Tilletia indica</name>
    <dbReference type="NCBI Taxonomy" id="43049"/>
    <lineage>
        <taxon>Eukaryota</taxon>
        <taxon>Fungi</taxon>
        <taxon>Dikarya</taxon>
        <taxon>Basidiomycota</taxon>
        <taxon>Ustilaginomycotina</taxon>
        <taxon>Exobasidiomycetes</taxon>
        <taxon>Tilletiales</taxon>
        <taxon>Tilletiaceae</taxon>
        <taxon>Tilletia</taxon>
    </lineage>
</organism>
<dbReference type="GO" id="GO:0006397">
    <property type="term" value="P:mRNA processing"/>
    <property type="evidence" value="ECO:0007669"/>
    <property type="project" value="UniProtKB-KW"/>
</dbReference>
<proteinExistence type="predicted"/>
<sequence length="1069" mass="120009">MDVNSPKTVPAALQEHANSLFNPQDTQSGENKEVMAPPGLKKRDVEISLEDEEDALINNIPSIDPNIFLPEEEHLNYGAIDGKPYFDQVHISDFFNTSIADEDNNSSIDVRFGYSGEMHEKTLGYLTPHIDALELKIEGIIKDGEPDGGIVPVKFRVDTHTTVKQVVDYLFKEFGIEIELEHNNRHLDASEELIGLGLFKEETLQAKVPPTSRFQTNNINNIIPGAINGIAVNFRFHRADHPVLAPSGATVKAVWERNFADDSIRRPRFFLEGTQLQLEDIIGDADFEDGTNITVMEEQEGGGDSNGLDDPNNDNDDFTDGYHVEMYSVRPHYPPRDGIWLKIQGMNSRVEILVQPETPFGAVAKHLYREFGISLSFLHERNEINNEATPLEMRMYGSVDLEVVYHLDDITPTHELPSVVYAMVVYFVVHQSDDPEYMSPLGRIVPCGATMKAIWDRLFPVKPYEDARFLIEGERIFLNQVIGSVDFIEGVVIDIFSGMKGGGPVAGIKRGREEGEEDLDDEDDLPSHEALLGERPPYSNPTAFGDLGTPSNSSATPPMARGPTTGTVRTPPVPMFCGKGVRTFFKRYDAWCNTANLVPERRLENLYFFLSDDEDNNILSFAENLEAWEQGDYEGVKVELLRAFQENEADKYTVADMTAFLDASRSSPINTLEQVNRYIVAYKEIGNILKKFGRITEATYKENFLAGLPLAVVEKLERQDMEPRRQFSNPTFSQIEDDVRSVFNPKGFYAKFRHTNDQETDRKKHPERIRLPKVTPTTKTSKKHNDDGMKDLTEHMKNMALNMNRMMEQGYTQTSSQNRRPPTTSSPGYSNTSNIPPRNPGTTPYATPYRGDPTRQTNSQPGPPPAFSGCHYCNASGHGKRQCPQFQAHLAQGVVVEGTDGRMRAPDGGLLPWRPGQMNDVAQQRYNEWKAGQSSASNHHYYDPQQEQEDIIGVVNLHEYHVSNNAHSITSEVNPKRKGDALEQAATKRKSPGPETTTTPPATPPQDEPMAEDEDELTELDDDTPKKRKPPSHHILSRVQEQFSVTKAVEMLVYKSATRPEIASQGLVL</sequence>
<reference evidence="5" key="2">
    <citation type="journal article" date="2019" name="IMA Fungus">
        <title>Genome sequencing and comparison of five Tilletia species to identify candidate genes for the detection of regulated species infecting wheat.</title>
        <authorList>
            <person name="Nguyen H.D.T."/>
            <person name="Sultana T."/>
            <person name="Kesanakurti P."/>
            <person name="Hambleton S."/>
        </authorList>
    </citation>
    <scope>NUCLEOTIDE SEQUENCE</scope>
    <source>
        <strain evidence="5">DAOMC 236416</strain>
    </source>
</reference>
<gene>
    <name evidence="5" type="ORF">A4X13_0g8655</name>
</gene>
<feature type="non-terminal residue" evidence="5">
    <location>
        <position position="1069"/>
    </location>
</feature>
<reference evidence="5" key="1">
    <citation type="submission" date="2016-04" db="EMBL/GenBank/DDBJ databases">
        <authorList>
            <person name="Nguyen H.D."/>
            <person name="Samba Siva P."/>
            <person name="Cullis J."/>
            <person name="Levesque C.A."/>
            <person name="Hambleton S."/>
        </authorList>
    </citation>
    <scope>NUCLEOTIDE SEQUENCE</scope>
    <source>
        <strain evidence="5">DAOMC 236416</strain>
    </source>
</reference>
<dbReference type="SUPFAM" id="SSF57756">
    <property type="entry name" value="Retrovirus zinc finger-like domains"/>
    <property type="match status" value="1"/>
</dbReference>
<dbReference type="GO" id="GO:0003676">
    <property type="term" value="F:nucleic acid binding"/>
    <property type="evidence" value="ECO:0007669"/>
    <property type="project" value="InterPro"/>
</dbReference>
<keyword evidence="2" id="KW-0863">Zinc-finger</keyword>
<feature type="domain" description="CCHC-type" evidence="4">
    <location>
        <begin position="870"/>
        <end position="885"/>
    </location>
</feature>
<evidence type="ECO:0000313" key="5">
    <source>
        <dbReference type="EMBL" id="KAE8237737.1"/>
    </source>
</evidence>
<evidence type="ECO:0000256" key="1">
    <source>
        <dbReference type="ARBA" id="ARBA00022664"/>
    </source>
</evidence>
<keyword evidence="2" id="KW-0479">Metal-binding</keyword>
<evidence type="ECO:0000256" key="2">
    <source>
        <dbReference type="PROSITE-ProRule" id="PRU00047"/>
    </source>
</evidence>
<feature type="region of interest" description="Disordered" evidence="3">
    <location>
        <begin position="810"/>
        <end position="863"/>
    </location>
</feature>
<keyword evidence="2" id="KW-0862">Zinc</keyword>
<protein>
    <recommendedName>
        <fullName evidence="4">CCHC-type domain-containing protein</fullName>
    </recommendedName>
</protein>
<feature type="compositionally biased region" description="Polar residues" evidence="3">
    <location>
        <begin position="16"/>
        <end position="29"/>
    </location>
</feature>